<dbReference type="AlphaFoldDB" id="A0A2G5BA73"/>
<evidence type="ECO:0000313" key="3">
    <source>
        <dbReference type="Proteomes" id="UP000242474"/>
    </source>
</evidence>
<dbReference type="Proteomes" id="UP000242474">
    <property type="component" value="Unassembled WGS sequence"/>
</dbReference>
<name>A0A2G5BA73_COERN</name>
<evidence type="ECO:0000313" key="2">
    <source>
        <dbReference type="EMBL" id="PIA15890.1"/>
    </source>
</evidence>
<organism evidence="2 3">
    <name type="scientific">Coemansia reversa (strain ATCC 12441 / NRRL 1564)</name>
    <dbReference type="NCBI Taxonomy" id="763665"/>
    <lineage>
        <taxon>Eukaryota</taxon>
        <taxon>Fungi</taxon>
        <taxon>Fungi incertae sedis</taxon>
        <taxon>Zoopagomycota</taxon>
        <taxon>Kickxellomycotina</taxon>
        <taxon>Kickxellomycetes</taxon>
        <taxon>Kickxellales</taxon>
        <taxon>Kickxellaceae</taxon>
        <taxon>Coemansia</taxon>
    </lineage>
</organism>
<feature type="compositionally biased region" description="Polar residues" evidence="1">
    <location>
        <begin position="452"/>
        <end position="480"/>
    </location>
</feature>
<feature type="compositionally biased region" description="Basic and acidic residues" evidence="1">
    <location>
        <begin position="482"/>
        <end position="493"/>
    </location>
</feature>
<sequence length="547" mass="61386">MEEHTTGNKKSALLSTGSVLDWATQFYCDANDYWMVLFLLRLRKSEASEDPNDWCEGDSEPLYLVFCRLSKCAEVLGPMYLGLKESEEVLDKQQPWASPLNLHHMAKSADTRISKAEQYYEDGGPTGSSPARATLEPFSSPFNSPQRSMQQSKPKSLAEISADMKCLDVAEMIHRLIRVENTRRRLATEYLDWKHTQGSVGEQSERWQHHFAKRNISAEIKFENILVALKELVVLNAIITPSGKLTGDLPLVLNHLALKQRSQPCNESTQAIPNTRQQGAFDAAQCLAVLNIMFPLESLPIDTRCSCETKACMLRYAMPLRHVPSPRMQLYQLLCETEAWVNGDDRVRTSVGTETSRSSIVPFDQISQSADDQGDVLGDGFGEEENEAGQNNTNRISDHSERTPANCPTWLAAARGFAWGQVKQSCHAYLRYAQHRITNQQHEMHPWKPPASTASEHPTSESAQAHESSDVDSTGGSNVEYNDIKSAHTRPESQRITDAILSENEQLLREVEQQAKPGATVIERIVRHSRLVKARFSPYATYKALAK</sequence>
<gene>
    <name evidence="2" type="ORF">COEREDRAFT_87388</name>
</gene>
<dbReference type="OrthoDB" id="5591029at2759"/>
<protein>
    <submittedName>
        <fullName evidence="2">Uncharacterized protein</fullName>
    </submittedName>
</protein>
<feature type="region of interest" description="Disordered" evidence="1">
    <location>
        <begin position="442"/>
        <end position="493"/>
    </location>
</feature>
<reference evidence="2 3" key="1">
    <citation type="journal article" date="2015" name="Genome Biol. Evol.">
        <title>Phylogenomic analyses indicate that early fungi evolved digesting cell walls of algal ancestors of land plants.</title>
        <authorList>
            <person name="Chang Y."/>
            <person name="Wang S."/>
            <person name="Sekimoto S."/>
            <person name="Aerts A.L."/>
            <person name="Choi C."/>
            <person name="Clum A."/>
            <person name="LaButti K.M."/>
            <person name="Lindquist E.A."/>
            <person name="Yee Ngan C."/>
            <person name="Ohm R.A."/>
            <person name="Salamov A.A."/>
            <person name="Grigoriev I.V."/>
            <person name="Spatafora J.W."/>
            <person name="Berbee M.L."/>
        </authorList>
    </citation>
    <scope>NUCLEOTIDE SEQUENCE [LARGE SCALE GENOMIC DNA]</scope>
    <source>
        <strain evidence="2 3">NRRL 1564</strain>
    </source>
</reference>
<feature type="compositionally biased region" description="Polar residues" evidence="1">
    <location>
        <begin position="140"/>
        <end position="152"/>
    </location>
</feature>
<accession>A0A2G5BA73</accession>
<proteinExistence type="predicted"/>
<dbReference type="EMBL" id="KZ303503">
    <property type="protein sequence ID" value="PIA15890.1"/>
    <property type="molecule type" value="Genomic_DNA"/>
</dbReference>
<evidence type="ECO:0000256" key="1">
    <source>
        <dbReference type="SAM" id="MobiDB-lite"/>
    </source>
</evidence>
<feature type="region of interest" description="Disordered" evidence="1">
    <location>
        <begin position="119"/>
        <end position="152"/>
    </location>
</feature>
<feature type="region of interest" description="Disordered" evidence="1">
    <location>
        <begin position="366"/>
        <end position="402"/>
    </location>
</feature>
<keyword evidence="3" id="KW-1185">Reference proteome</keyword>